<evidence type="ECO:0000313" key="3">
    <source>
        <dbReference type="Proteomes" id="UP000251960"/>
    </source>
</evidence>
<gene>
    <name evidence="2" type="ORF">Zm00014a_007498</name>
    <name evidence="1" type="ORF">Zm00014a_007499</name>
</gene>
<comment type="caution">
    <text evidence="2">The sequence shown here is derived from an EMBL/GenBank/DDBJ whole genome shotgun (WGS) entry which is preliminary data.</text>
</comment>
<name>A0A3L6E2C7_MAIZE</name>
<accession>A0A3L6E560</accession>
<organism evidence="2">
    <name type="scientific">Zea mays</name>
    <name type="common">Maize</name>
    <dbReference type="NCBI Taxonomy" id="4577"/>
    <lineage>
        <taxon>Eukaryota</taxon>
        <taxon>Viridiplantae</taxon>
        <taxon>Streptophyta</taxon>
        <taxon>Embryophyta</taxon>
        <taxon>Tracheophyta</taxon>
        <taxon>Spermatophyta</taxon>
        <taxon>Magnoliopsida</taxon>
        <taxon>Liliopsida</taxon>
        <taxon>Poales</taxon>
        <taxon>Poaceae</taxon>
        <taxon>PACMAD clade</taxon>
        <taxon>Panicoideae</taxon>
        <taxon>Andropogonodae</taxon>
        <taxon>Andropogoneae</taxon>
        <taxon>Tripsacinae</taxon>
        <taxon>Zea</taxon>
    </lineage>
</organism>
<evidence type="ECO:0000313" key="1">
    <source>
        <dbReference type="EMBL" id="PWZ15060.1"/>
    </source>
</evidence>
<dbReference type="AlphaFoldDB" id="A0A3L6E2C7"/>
<sequence length="44" mass="4863">MAPLSSTSGSRDRLPWHPESSYELHLHSSHGSLPVVHVKVEEDA</sequence>
<reference evidence="2 3" key="1">
    <citation type="journal article" date="2018" name="Nat. Genet.">
        <title>Extensive intraspecific gene order and gene structural variations between Mo17 and other maize genomes.</title>
        <authorList>
            <person name="Sun S."/>
            <person name="Zhou Y."/>
            <person name="Chen J."/>
            <person name="Shi J."/>
            <person name="Zhao H."/>
            <person name="Zhao H."/>
            <person name="Song W."/>
            <person name="Zhang M."/>
            <person name="Cui Y."/>
            <person name="Dong X."/>
            <person name="Liu H."/>
            <person name="Ma X."/>
            <person name="Jiao Y."/>
            <person name="Wang B."/>
            <person name="Wei X."/>
            <person name="Stein J.C."/>
            <person name="Glaubitz J.C."/>
            <person name="Lu F."/>
            <person name="Yu G."/>
            <person name="Liang C."/>
            <person name="Fengler K."/>
            <person name="Li B."/>
            <person name="Rafalski A."/>
            <person name="Schnable P.S."/>
            <person name="Ware D.H."/>
            <person name="Buckler E.S."/>
            <person name="Lai J."/>
        </authorList>
    </citation>
    <scope>NUCLEOTIDE SEQUENCE [LARGE SCALE GENOMIC DNA]</scope>
    <source>
        <strain evidence="3">cv. Missouri 17</strain>
        <tissue evidence="2">Seedling</tissue>
    </source>
</reference>
<proteinExistence type="predicted"/>
<dbReference type="EMBL" id="NCVQ01000008">
    <property type="protein sequence ID" value="PWZ15061.1"/>
    <property type="molecule type" value="Genomic_DNA"/>
</dbReference>
<protein>
    <submittedName>
        <fullName evidence="2">Uncharacterized protein</fullName>
    </submittedName>
</protein>
<accession>A0A3L6E2C7</accession>
<dbReference type="Proteomes" id="UP000251960">
    <property type="component" value="Chromosome 7"/>
</dbReference>
<evidence type="ECO:0000313" key="2">
    <source>
        <dbReference type="EMBL" id="PWZ15061.1"/>
    </source>
</evidence>
<dbReference type="EMBL" id="NCVQ01000008">
    <property type="protein sequence ID" value="PWZ15060.1"/>
    <property type="molecule type" value="Genomic_DNA"/>
</dbReference>